<name>A0A0D2KX51_9EURO</name>
<dbReference type="EMBL" id="KN848065">
    <property type="protein sequence ID" value="KIY01394.1"/>
    <property type="molecule type" value="Genomic_DNA"/>
</dbReference>
<proteinExistence type="predicted"/>
<accession>A0A0D2KX51</accession>
<sequence>MDPNIEFADKFHTALQGSASQRASIIHQYARAVEDAGINSILRARVIWRVNQRYQIVSPDQLPALCGLASAAESLTDDGRRKQRDYLTLVGFWSLNRLEYYGFHECSERALRFWVKLAFQHVRWEACIDAVNLALISRHERSLRDPKTNRLGVWRPQAKATRLPAELQDVKAACSGLLEGDREALQSLQEAWLNPCNCLLERIKSWGHDPRFYTVSLDRYGMLTSDLGKKAVPTAATTPTGRDSWDDGRRATSVPVAADFQPMDITPAGRFRCERQVSPGVQVRSGISTPDTSPIVPQLPFEHDPRGESVQPSGTSHNESNRVLPCKVCEGECLLASSPNNNPEECEIAHKVAALQLQHGSSQRLPWTQSKIQFARTSSDLDACEAGTTIPEVSDDVFCSWAKHGKPPPAVVIVRASHQDMLDCQEYASLVCRRHANLGINLSVRQGDFAKPGNASVEDFLGVLSGNQVPSEPLTFLRLEGISSLPKPAFLQLERFKLLQTLTDRRSYAAARKPGDSCCKTFCDVQKALAYGQFTSAGAYASAHVDVLGGTWLRVLFGAHVIWVVPPSSMTDDGYDGWSEFAAYGSSWNPGSKAQAIVLKAGDVLFLGPRVVHGGMTIENSAVDGGAVWDDRNLLNILSSLVAQVEHPITTDGPFPLQLPEIVDELETVLGLYVPSASKRKAVSERILALHLSGCQCLSSCDQDCPCRSTGSPCTPWCGRIVKAIFGAA</sequence>
<dbReference type="VEuPathDB" id="FungiDB:Z520_02946"/>
<protein>
    <recommendedName>
        <fullName evidence="2">JmjC domain-containing protein</fullName>
    </recommendedName>
</protein>
<dbReference type="PROSITE" id="PS51184">
    <property type="entry name" value="JMJC"/>
    <property type="match status" value="1"/>
</dbReference>
<dbReference type="InterPro" id="IPR003347">
    <property type="entry name" value="JmjC_dom"/>
</dbReference>
<evidence type="ECO:0000256" key="1">
    <source>
        <dbReference type="SAM" id="MobiDB-lite"/>
    </source>
</evidence>
<evidence type="ECO:0000313" key="3">
    <source>
        <dbReference type="EMBL" id="KIY01394.1"/>
    </source>
</evidence>
<evidence type="ECO:0000313" key="4">
    <source>
        <dbReference type="Proteomes" id="UP000053411"/>
    </source>
</evidence>
<feature type="domain" description="JmjC" evidence="2">
    <location>
        <begin position="502"/>
        <end position="645"/>
    </location>
</feature>
<dbReference type="RefSeq" id="XP_016635516.1">
    <property type="nucleotide sequence ID" value="XM_016773459.1"/>
</dbReference>
<reference evidence="3 4" key="1">
    <citation type="submission" date="2015-01" db="EMBL/GenBank/DDBJ databases">
        <title>The Genome Sequence of Fonsecaea multimorphosa CBS 102226.</title>
        <authorList>
            <consortium name="The Broad Institute Genomics Platform"/>
            <person name="Cuomo C."/>
            <person name="de Hoog S."/>
            <person name="Gorbushina A."/>
            <person name="Stielow B."/>
            <person name="Teixiera M."/>
            <person name="Abouelleil A."/>
            <person name="Chapman S.B."/>
            <person name="Priest M."/>
            <person name="Young S.K."/>
            <person name="Wortman J."/>
            <person name="Nusbaum C."/>
            <person name="Birren B."/>
        </authorList>
    </citation>
    <scope>NUCLEOTIDE SEQUENCE [LARGE SCALE GENOMIC DNA]</scope>
    <source>
        <strain evidence="3 4">CBS 102226</strain>
    </source>
</reference>
<organism evidence="3 4">
    <name type="scientific">Fonsecaea multimorphosa CBS 102226</name>
    <dbReference type="NCBI Taxonomy" id="1442371"/>
    <lineage>
        <taxon>Eukaryota</taxon>
        <taxon>Fungi</taxon>
        <taxon>Dikarya</taxon>
        <taxon>Ascomycota</taxon>
        <taxon>Pezizomycotina</taxon>
        <taxon>Eurotiomycetes</taxon>
        <taxon>Chaetothyriomycetidae</taxon>
        <taxon>Chaetothyriales</taxon>
        <taxon>Herpotrichiellaceae</taxon>
        <taxon>Fonsecaea</taxon>
    </lineage>
</organism>
<dbReference type="OrthoDB" id="3650322at2759"/>
<dbReference type="GeneID" id="27708692"/>
<feature type="region of interest" description="Disordered" evidence="1">
    <location>
        <begin position="283"/>
        <end position="321"/>
    </location>
</feature>
<dbReference type="Gene3D" id="2.60.120.650">
    <property type="entry name" value="Cupin"/>
    <property type="match status" value="1"/>
</dbReference>
<gene>
    <name evidence="3" type="ORF">Z520_02946</name>
</gene>
<dbReference type="STRING" id="1442371.A0A0D2KX51"/>
<dbReference type="AlphaFoldDB" id="A0A0D2KX51"/>
<keyword evidence="4" id="KW-1185">Reference proteome</keyword>
<dbReference type="Proteomes" id="UP000053411">
    <property type="component" value="Unassembled WGS sequence"/>
</dbReference>
<evidence type="ECO:0000259" key="2">
    <source>
        <dbReference type="PROSITE" id="PS51184"/>
    </source>
</evidence>
<dbReference type="SUPFAM" id="SSF51197">
    <property type="entry name" value="Clavaminate synthase-like"/>
    <property type="match status" value="1"/>
</dbReference>